<evidence type="ECO:0000256" key="4">
    <source>
        <dbReference type="ARBA" id="ARBA00022989"/>
    </source>
</evidence>
<keyword evidence="3 7" id="KW-0812">Transmembrane</keyword>
<dbReference type="GO" id="GO:0016679">
    <property type="term" value="F:oxidoreductase activity, acting on diphenols and related substances as donors"/>
    <property type="evidence" value="ECO:0007669"/>
    <property type="project" value="TreeGrafter"/>
</dbReference>
<dbReference type="GO" id="GO:0005886">
    <property type="term" value="C:plasma membrane"/>
    <property type="evidence" value="ECO:0007669"/>
    <property type="project" value="UniProtKB-SubCell"/>
</dbReference>
<feature type="domain" description="Ferric oxidoreductase" evidence="8">
    <location>
        <begin position="67"/>
        <end position="180"/>
    </location>
</feature>
<gene>
    <name evidence="7" type="primary">msrQ</name>
    <name evidence="9" type="ORF">CRM82_20510</name>
</gene>
<comment type="subunit">
    <text evidence="7">Heterodimer of a catalytic subunit (MsrP) and a heme-binding subunit (MsrQ).</text>
</comment>
<dbReference type="GO" id="GO:0020037">
    <property type="term" value="F:heme binding"/>
    <property type="evidence" value="ECO:0007669"/>
    <property type="project" value="UniProtKB-UniRule"/>
</dbReference>
<feature type="transmembrane region" description="Helical" evidence="7">
    <location>
        <begin position="69"/>
        <end position="87"/>
    </location>
</feature>
<name>A0A2A7UZK8_COMTR</name>
<dbReference type="OrthoDB" id="9788328at2"/>
<evidence type="ECO:0000256" key="1">
    <source>
        <dbReference type="ARBA" id="ARBA00004141"/>
    </source>
</evidence>
<comment type="cofactor">
    <cofactor evidence="7">
        <name>FMN</name>
        <dbReference type="ChEBI" id="CHEBI:58210"/>
    </cofactor>
    <text evidence="7">Binds 1 FMN per subunit.</text>
</comment>
<protein>
    <recommendedName>
        <fullName evidence="7">Protein-methionine-sulfoxide reductase heme-binding subunit MsrQ</fullName>
    </recommendedName>
    <alternativeName>
        <fullName evidence="7">Flavocytochrome MsrQ</fullName>
    </alternativeName>
</protein>
<dbReference type="Pfam" id="PF01794">
    <property type="entry name" value="Ferric_reduct"/>
    <property type="match status" value="1"/>
</dbReference>
<comment type="subcellular location">
    <subcellularLocation>
        <location evidence="7">Cell membrane</location>
        <topology evidence="7">Multi-pass membrane protein</topology>
    </subcellularLocation>
    <subcellularLocation>
        <location evidence="1">Membrane</location>
        <topology evidence="1">Multi-pass membrane protein</topology>
    </subcellularLocation>
</comment>
<dbReference type="GO" id="GO:0009055">
    <property type="term" value="F:electron transfer activity"/>
    <property type="evidence" value="ECO:0007669"/>
    <property type="project" value="UniProtKB-UniRule"/>
</dbReference>
<keyword evidence="7" id="KW-0288">FMN</keyword>
<dbReference type="GeneID" id="80803019"/>
<dbReference type="HAMAP" id="MF_01207">
    <property type="entry name" value="MsrQ"/>
    <property type="match status" value="1"/>
</dbReference>
<dbReference type="InterPro" id="IPR022837">
    <property type="entry name" value="MsrQ-like"/>
</dbReference>
<feature type="transmembrane region" description="Helical" evidence="7">
    <location>
        <begin position="198"/>
        <end position="214"/>
    </location>
</feature>
<comment type="function">
    <text evidence="7">Part of the MsrPQ system that repairs oxidized periplasmic proteins containing methionine sulfoxide residues (Met-O), using respiratory chain electrons. Thus protects these proteins from oxidative-stress damage caused by reactive species of oxygen and chlorine generated by the host defense mechanisms. MsrPQ is essential for the maintenance of envelope integrity under bleach stress, rescuing a wide series of structurally unrelated periplasmic proteins from methionine oxidation. MsrQ provides electrons for reduction to the reductase catalytic subunit MsrP, using the quinone pool of the respiratory chain.</text>
</comment>
<dbReference type="STRING" id="1219032.GCA_001515545_02211"/>
<reference evidence="10" key="1">
    <citation type="submission" date="2017-09" db="EMBL/GenBank/DDBJ databases">
        <title>FDA dAtabase for Regulatory Grade micrObial Sequences (FDA-ARGOS): Supporting development and validation of Infectious Disease Dx tests.</title>
        <authorList>
            <person name="Minogue T."/>
            <person name="Wolcott M."/>
            <person name="Wasieloski L."/>
            <person name="Aguilar W."/>
            <person name="Moore D."/>
            <person name="Tallon L."/>
            <person name="Sadzewicz L."/>
            <person name="Ott S."/>
            <person name="Zhao X."/>
            <person name="Nagaraj S."/>
            <person name="Vavikolanu K."/>
            <person name="Aluvathingal J."/>
            <person name="Nadendla S."/>
            <person name="Sichtig H."/>
        </authorList>
    </citation>
    <scope>NUCLEOTIDE SEQUENCE [LARGE SCALE GENOMIC DNA]</scope>
    <source>
        <strain evidence="10">FDAARGOS_394</strain>
    </source>
</reference>
<keyword evidence="7" id="KW-0285">Flavoprotein</keyword>
<keyword evidence="2 7" id="KW-0813">Transport</keyword>
<dbReference type="RefSeq" id="WP_066537685.1">
    <property type="nucleotide sequence ID" value="NZ_PDEA01000001.1"/>
</dbReference>
<evidence type="ECO:0000259" key="8">
    <source>
        <dbReference type="Pfam" id="PF01794"/>
    </source>
</evidence>
<feature type="transmembrane region" description="Helical" evidence="7">
    <location>
        <begin position="137"/>
        <end position="157"/>
    </location>
</feature>
<dbReference type="GO" id="GO:0030091">
    <property type="term" value="P:protein repair"/>
    <property type="evidence" value="ECO:0007669"/>
    <property type="project" value="UniProtKB-UniRule"/>
</dbReference>
<dbReference type="GO" id="GO:0010181">
    <property type="term" value="F:FMN binding"/>
    <property type="evidence" value="ECO:0007669"/>
    <property type="project" value="UniProtKB-UniRule"/>
</dbReference>
<dbReference type="PANTHER" id="PTHR36964:SF1">
    <property type="entry name" value="PROTEIN-METHIONINE-SULFOXIDE REDUCTASE HEME-BINDING SUBUNIT MSRQ"/>
    <property type="match status" value="1"/>
</dbReference>
<comment type="cofactor">
    <cofactor evidence="7">
        <name>heme b</name>
        <dbReference type="ChEBI" id="CHEBI:60344"/>
    </cofactor>
    <text evidence="7">Binds 1 heme b (iron(II)-protoporphyrin IX) group per subunit.</text>
</comment>
<feature type="transmembrane region" description="Helical" evidence="7">
    <location>
        <begin position="29"/>
        <end position="49"/>
    </location>
</feature>
<keyword evidence="5 7" id="KW-0408">Iron</keyword>
<evidence type="ECO:0000256" key="6">
    <source>
        <dbReference type="ARBA" id="ARBA00023136"/>
    </source>
</evidence>
<evidence type="ECO:0000313" key="10">
    <source>
        <dbReference type="Proteomes" id="UP000220246"/>
    </source>
</evidence>
<keyword evidence="7" id="KW-0249">Electron transport</keyword>
<keyword evidence="7" id="KW-1003">Cell membrane</keyword>
<dbReference type="GO" id="GO:0046872">
    <property type="term" value="F:metal ion binding"/>
    <property type="evidence" value="ECO:0007669"/>
    <property type="project" value="UniProtKB-KW"/>
</dbReference>
<feature type="transmembrane region" description="Helical" evidence="7">
    <location>
        <begin position="99"/>
        <end position="117"/>
    </location>
</feature>
<dbReference type="PANTHER" id="PTHR36964">
    <property type="entry name" value="PROTEIN-METHIONINE-SULFOXIDE REDUCTASE HEME-BINDING SUBUNIT MSRQ"/>
    <property type="match status" value="1"/>
</dbReference>
<feature type="transmembrane region" description="Helical" evidence="7">
    <location>
        <begin position="169"/>
        <end position="186"/>
    </location>
</feature>
<keyword evidence="7" id="KW-0349">Heme</keyword>
<organism evidence="9 10">
    <name type="scientific">Comamonas terrigena</name>
    <dbReference type="NCBI Taxonomy" id="32013"/>
    <lineage>
        <taxon>Bacteria</taxon>
        <taxon>Pseudomonadati</taxon>
        <taxon>Pseudomonadota</taxon>
        <taxon>Betaproteobacteria</taxon>
        <taxon>Burkholderiales</taxon>
        <taxon>Comamonadaceae</taxon>
        <taxon>Comamonas</taxon>
    </lineage>
</organism>
<evidence type="ECO:0000256" key="2">
    <source>
        <dbReference type="ARBA" id="ARBA00022448"/>
    </source>
</evidence>
<keyword evidence="4 7" id="KW-1133">Transmembrane helix</keyword>
<accession>A0A2A7UZK8</accession>
<dbReference type="InterPro" id="IPR013130">
    <property type="entry name" value="Fe3_Rdtase_TM_dom"/>
</dbReference>
<dbReference type="EMBL" id="PDEA01000001">
    <property type="protein sequence ID" value="PEH90664.1"/>
    <property type="molecule type" value="Genomic_DNA"/>
</dbReference>
<dbReference type="AlphaFoldDB" id="A0A2A7UZK8"/>
<evidence type="ECO:0000313" key="9">
    <source>
        <dbReference type="EMBL" id="PEH90664.1"/>
    </source>
</evidence>
<comment type="caution">
    <text evidence="9">The sequence shown here is derived from an EMBL/GenBank/DDBJ whole genome shotgun (WGS) entry which is preliminary data.</text>
</comment>
<evidence type="ECO:0000256" key="7">
    <source>
        <dbReference type="HAMAP-Rule" id="MF_01207"/>
    </source>
</evidence>
<keyword evidence="10" id="KW-1185">Reference proteome</keyword>
<keyword evidence="6 7" id="KW-0472">Membrane</keyword>
<comment type="similarity">
    <text evidence="7">Belongs to the MsrQ family.</text>
</comment>
<evidence type="ECO:0000256" key="5">
    <source>
        <dbReference type="ARBA" id="ARBA00023004"/>
    </source>
</evidence>
<sequence length="221" mass="24838">MARTAVSGGESGWHAALQRALQRALLSRAAKPVVWGLWLLPLAWLVWGVLADSLGANPAEALIRGTGDWALRALWLALAVTPLRQWLRLNALARLRRLLGLFAFFYAVLHLACYAWLDQGWVWGDIVADVLERPFILVGMLTFVLLLVLALTSPRVVLRWMGGVRWQRVHRIVYGAGLLALLHFYWMRTGKNDTAEVAVYGGLLAVLLGWRMWARRKPAAR</sequence>
<evidence type="ECO:0000256" key="3">
    <source>
        <dbReference type="ARBA" id="ARBA00022692"/>
    </source>
</evidence>
<dbReference type="Proteomes" id="UP000220246">
    <property type="component" value="Unassembled WGS sequence"/>
</dbReference>
<proteinExistence type="inferred from homology"/>
<keyword evidence="7" id="KW-0479">Metal-binding</keyword>